<dbReference type="PANTHER" id="PTHR21310">
    <property type="entry name" value="AMINOGLYCOSIDE PHOSPHOTRANSFERASE-RELATED-RELATED"/>
    <property type="match status" value="1"/>
</dbReference>
<evidence type="ECO:0000313" key="2">
    <source>
        <dbReference type="Proteomes" id="UP000286921"/>
    </source>
</evidence>
<dbReference type="InterPro" id="IPR011009">
    <property type="entry name" value="Kinase-like_dom_sf"/>
</dbReference>
<dbReference type="SUPFAM" id="SSF56112">
    <property type="entry name" value="Protein kinase-like (PK-like)"/>
    <property type="match status" value="1"/>
</dbReference>
<dbReference type="AlphaFoldDB" id="A0A401L307"/>
<gene>
    <name evidence="1" type="ORF">AAWM_08761</name>
</gene>
<dbReference type="EMBL" id="BDHI01000022">
    <property type="protein sequence ID" value="GCB25876.1"/>
    <property type="molecule type" value="Genomic_DNA"/>
</dbReference>
<evidence type="ECO:0000313" key="1">
    <source>
        <dbReference type="EMBL" id="GCB25876.1"/>
    </source>
</evidence>
<dbReference type="STRING" id="105351.A0A401L307"/>
<proteinExistence type="predicted"/>
<keyword evidence="2" id="KW-1185">Reference proteome</keyword>
<dbReference type="Proteomes" id="UP000286921">
    <property type="component" value="Unassembled WGS sequence"/>
</dbReference>
<dbReference type="InterPro" id="IPR051678">
    <property type="entry name" value="AGP_Transferase"/>
</dbReference>
<sequence>MSPDPKPDVFTYSDFDFEALCRRASTLRQVVPCVCTPDQRPASGSFNWAIFITITDGIRWVFRSLHPRTFMPMEMGMKLLASEAATLRYLGAHSDIPVPIVYDYCASSDNDIGIPFILMSEAPGWPLSKVWRPAGTPQGDLETSVKARVLALLGGITWKLSQLRFEKIGSLFEEEGSFQIKECLSRGHMLHERYDLETSRGPFTSEAEFWDSLISAFLEHAEVLQLSHHCFVAPVPSPENYQSTVQYKSAVSLWNDFVTVGRKIDSSENRLDYINVGDALRDIVRRHQLRAIIPETCPLCHADLSVNNIYVDDDYNITSELRTSFINGFNAAMPESVGKSLIHRYRESLDWTQVAWRLSRLLSLDSIADYDLFATVWHFARGPEDDAGQYLLQQRCSPRYVQLYSELKKEDQQTSKIEKDEKDYFHDKDFRYTIPKKLTVTSEWKTQYTINNPPRLRKDIFVASPKLWKWIQQFIRDWENIS</sequence>
<comment type="caution">
    <text evidence="1">The sequence shown here is derived from an EMBL/GenBank/DDBJ whole genome shotgun (WGS) entry which is preliminary data.</text>
</comment>
<dbReference type="PANTHER" id="PTHR21310:SF15">
    <property type="entry name" value="AMINOGLYCOSIDE PHOSPHOTRANSFERASE DOMAIN-CONTAINING PROTEIN"/>
    <property type="match status" value="1"/>
</dbReference>
<reference evidence="1 2" key="1">
    <citation type="submission" date="2016-09" db="EMBL/GenBank/DDBJ databases">
        <title>Aspergillus awamori IFM 58123T.</title>
        <authorList>
            <person name="Kusuya Y."/>
            <person name="Shimizu M."/>
            <person name="Takahashi H."/>
            <person name="Yaguchi T."/>
        </authorList>
    </citation>
    <scope>NUCLEOTIDE SEQUENCE [LARGE SCALE GENOMIC DNA]</scope>
    <source>
        <strain evidence="1 2">IFM 58123</strain>
    </source>
</reference>
<dbReference type="Gene3D" id="3.30.200.20">
    <property type="entry name" value="Phosphorylase Kinase, domain 1"/>
    <property type="match status" value="1"/>
</dbReference>
<name>A0A401L307_ASPAW</name>
<accession>A0A401L307</accession>
<protein>
    <submittedName>
        <fullName evidence="1">Altered inheritance of mitochondria protein 9, mitochondrial</fullName>
    </submittedName>
</protein>
<organism evidence="1 2">
    <name type="scientific">Aspergillus awamori</name>
    <name type="common">Black koji mold</name>
    <dbReference type="NCBI Taxonomy" id="105351"/>
    <lineage>
        <taxon>Eukaryota</taxon>
        <taxon>Fungi</taxon>
        <taxon>Dikarya</taxon>
        <taxon>Ascomycota</taxon>
        <taxon>Pezizomycotina</taxon>
        <taxon>Eurotiomycetes</taxon>
        <taxon>Eurotiomycetidae</taxon>
        <taxon>Eurotiales</taxon>
        <taxon>Aspergillaceae</taxon>
        <taxon>Aspergillus</taxon>
    </lineage>
</organism>